<protein>
    <submittedName>
        <fullName evidence="2">Uncharacterized protein</fullName>
    </submittedName>
</protein>
<sequence length="131" mass="14377">MKKKLAILGLSVGLLTAAGSAQAISYGFNEEVGAFNGSAVTSWKPDPTNNDMYVRVNMSNVEGSYTVDVRDNMRKLSSGSISNTAWKQSVGDETAWRWQGSRTGAYEDRIQFSNDLTTPVKVTVYGLWENL</sequence>
<evidence type="ECO:0000256" key="1">
    <source>
        <dbReference type="SAM" id="SignalP"/>
    </source>
</evidence>
<dbReference type="EMBL" id="FOBW01000017">
    <property type="protein sequence ID" value="SEN68752.1"/>
    <property type="molecule type" value="Genomic_DNA"/>
</dbReference>
<dbReference type="OrthoDB" id="5149150at2"/>
<accession>A0A1H8IK96</accession>
<dbReference type="RefSeq" id="WP_090749441.1">
    <property type="nucleotide sequence ID" value="NZ_FOBW01000017.1"/>
</dbReference>
<name>A0A1H8IK96_9BACI</name>
<gene>
    <name evidence="2" type="ORF">SAMN05192533_11774</name>
</gene>
<evidence type="ECO:0000313" key="3">
    <source>
        <dbReference type="Proteomes" id="UP000198553"/>
    </source>
</evidence>
<keyword evidence="3" id="KW-1185">Reference proteome</keyword>
<evidence type="ECO:0000313" key="2">
    <source>
        <dbReference type="EMBL" id="SEN68752.1"/>
    </source>
</evidence>
<dbReference type="AlphaFoldDB" id="A0A1H8IK96"/>
<keyword evidence="1" id="KW-0732">Signal</keyword>
<organism evidence="2 3">
    <name type="scientific">Mesobacillus persicus</name>
    <dbReference type="NCBI Taxonomy" id="930146"/>
    <lineage>
        <taxon>Bacteria</taxon>
        <taxon>Bacillati</taxon>
        <taxon>Bacillota</taxon>
        <taxon>Bacilli</taxon>
        <taxon>Bacillales</taxon>
        <taxon>Bacillaceae</taxon>
        <taxon>Mesobacillus</taxon>
    </lineage>
</organism>
<proteinExistence type="predicted"/>
<feature type="signal peptide" evidence="1">
    <location>
        <begin position="1"/>
        <end position="23"/>
    </location>
</feature>
<feature type="chain" id="PRO_5011760628" evidence="1">
    <location>
        <begin position="24"/>
        <end position="131"/>
    </location>
</feature>
<reference evidence="3" key="1">
    <citation type="submission" date="2016-10" db="EMBL/GenBank/DDBJ databases">
        <authorList>
            <person name="Varghese N."/>
            <person name="Submissions S."/>
        </authorList>
    </citation>
    <scope>NUCLEOTIDE SEQUENCE [LARGE SCALE GENOMIC DNA]</scope>
    <source>
        <strain evidence="3">B48,IBRC-M 10115,DSM 25386,CECT 8001</strain>
    </source>
</reference>
<dbReference type="Proteomes" id="UP000198553">
    <property type="component" value="Unassembled WGS sequence"/>
</dbReference>
<dbReference type="STRING" id="930146.SAMN05192533_11774"/>